<dbReference type="GO" id="GO:0006487">
    <property type="term" value="P:protein N-linked glycosylation"/>
    <property type="evidence" value="ECO:0007669"/>
    <property type="project" value="TreeGrafter"/>
</dbReference>
<dbReference type="EMBL" id="LGSR01000029">
    <property type="protein sequence ID" value="KOS16831.1"/>
    <property type="molecule type" value="Genomic_DNA"/>
</dbReference>
<comment type="caution">
    <text evidence="2">The sequence shown here is derived from an EMBL/GenBank/DDBJ whole genome shotgun (WGS) entry which is preliminary data.</text>
</comment>
<dbReference type="Proteomes" id="UP000053831">
    <property type="component" value="Unassembled WGS sequence"/>
</dbReference>
<dbReference type="AlphaFoldDB" id="A0A0M8MZU6"/>
<organism evidence="2 3">
    <name type="scientific">Escovopsis weberi</name>
    <dbReference type="NCBI Taxonomy" id="150374"/>
    <lineage>
        <taxon>Eukaryota</taxon>
        <taxon>Fungi</taxon>
        <taxon>Dikarya</taxon>
        <taxon>Ascomycota</taxon>
        <taxon>Pezizomycotina</taxon>
        <taxon>Sordariomycetes</taxon>
        <taxon>Hypocreomycetidae</taxon>
        <taxon>Hypocreales</taxon>
        <taxon>Hypocreaceae</taxon>
        <taxon>Escovopsis</taxon>
    </lineage>
</organism>
<dbReference type="PANTHER" id="PTHR13132:SF29">
    <property type="entry name" value="ALPHA-(1,6)-FUCOSYLTRANSFERASE"/>
    <property type="match status" value="1"/>
</dbReference>
<accession>A0A0M8MZU6</accession>
<dbReference type="PANTHER" id="PTHR13132">
    <property type="entry name" value="ALPHA- 1,6 -FUCOSYLTRANSFERASE"/>
    <property type="match status" value="1"/>
</dbReference>
<name>A0A0M8MZU6_ESCWE</name>
<proteinExistence type="predicted"/>
<keyword evidence="1" id="KW-0472">Membrane</keyword>
<sequence length="621" mass="69498">MEASHAKVMLAPPRLNLRRAASYNRELDRLAVPLSATSSRFNFNHLFFSPPPSPSLPVLVNRPRRSPSQIIASRPSRVFRYLFLLATLIATVGFLGRRLWTHDLYLSNPTTWPYFGGNKHNNNEDDVGFKMVGQDALPDFPTPIATNRGHKTKWTVSIPPYYDFPLSVEEYQSMGSRCREVSAHARELHGKAPQSETDWSIHRDPLYLDISEAESAGLLVHGPARVNNKRAQMTGRFVGLDWESMAGLPVCKKSLTYVLESPDAGLGGAVMNMWMLYGLAKQQGRAFFVDDSRWAYGTYASIFEPPPVPDCRPPPRHHMVPCPAQARHLVVSGVTLRDVLPALMAEHHKAIGSKSALRHLYSLAREGHDALFRVNSDDAKYIALRVRQLRDRAKQAGGAPVIGLHIRHGDQHPLEFQYHDTYIPSDVFLDKANHLTEVHRNATGKPLTMGNDDDDDDDLQTFTVVASDDPSVFNQPEFSASLRAQERIFLSVKEAKPETKQDPLVLHPFTEEEFGWEGGFFAPMFWNLGLDRKNNASPKGSAKGGIVRREQAGEMALKLRSFMGRAYMMDLAVLAAASDYVVCGVNAMGCRMLGVMMGWEGVEGGRWVNVDGDHEWGWISW</sequence>
<feature type="transmembrane region" description="Helical" evidence="1">
    <location>
        <begin position="78"/>
        <end position="100"/>
    </location>
</feature>
<evidence type="ECO:0000313" key="2">
    <source>
        <dbReference type="EMBL" id="KOS16831.1"/>
    </source>
</evidence>
<evidence type="ECO:0000256" key="1">
    <source>
        <dbReference type="SAM" id="Phobius"/>
    </source>
</evidence>
<keyword evidence="1" id="KW-1133">Transmembrane helix</keyword>
<dbReference type="OrthoDB" id="2392789at2759"/>
<keyword evidence="1" id="KW-0812">Transmembrane</keyword>
<keyword evidence="3" id="KW-1185">Reference proteome</keyword>
<protein>
    <submittedName>
        <fullName evidence="2">Uncharacterized protein</fullName>
    </submittedName>
</protein>
<evidence type="ECO:0000313" key="3">
    <source>
        <dbReference type="Proteomes" id="UP000053831"/>
    </source>
</evidence>
<dbReference type="GO" id="GO:0046921">
    <property type="term" value="F:alpha-(1-&gt;6)-fucosyltransferase activity"/>
    <property type="evidence" value="ECO:0007669"/>
    <property type="project" value="TreeGrafter"/>
</dbReference>
<gene>
    <name evidence="2" type="ORF">ESCO_004754</name>
</gene>
<reference evidence="2 3" key="1">
    <citation type="submission" date="2015-07" db="EMBL/GenBank/DDBJ databases">
        <title>The genome of the fungus Escovopsis weberi, a specialized disease agent of ant agriculture.</title>
        <authorList>
            <person name="de Man T.J."/>
            <person name="Stajich J.E."/>
            <person name="Kubicek C.P."/>
            <person name="Chenthamara K."/>
            <person name="Atanasova L."/>
            <person name="Druzhinina I.S."/>
            <person name="Birnbaum S."/>
            <person name="Barribeau S.M."/>
            <person name="Teiling C."/>
            <person name="Suen G."/>
            <person name="Currie C."/>
            <person name="Gerardo N.M."/>
        </authorList>
    </citation>
    <scope>NUCLEOTIDE SEQUENCE [LARGE SCALE GENOMIC DNA]</scope>
</reference>